<sequence>MDDKRSYTDEKNKYSSLGSQSSQDEPGNAHQRIPEIKDIYDSIYGIVQSKLEFYENKQGRRSSKPNTPVKSSSYDYTTSIENNLQTKHLENDFSSLSSEPEVKDNIDNVIVDVKLSNSPVPEMPLTPPTPAVRKNLLEMVPNPDLLSNCSSQCTKCESVNFSSDRQEILTEINANLKVKVECYKQDLKKEIEKNNELNFEIANIETALEQYYKEAKYHKSTISAIYSSMKNYSTNKSEDRERYTYRRIKAISDYVETLKIKLQHQDRIIKDNFLENPYSTDLMMKYDSVRQELERLSDDNEELKNELKKRQEEEIEIIKELNRQKFKIEEKNKEVENYYKNELASKDILIANLQDKHDREIKELLDTLDDKNDEMSNIKAVYEAKISNYQEELIVVYRKLRNASKEVI</sequence>
<name>A0AAN7SNL7_9COLE</name>
<evidence type="ECO:0000256" key="2">
    <source>
        <dbReference type="SAM" id="MobiDB-lite"/>
    </source>
</evidence>
<feature type="coiled-coil region" evidence="1">
    <location>
        <begin position="173"/>
        <end position="214"/>
    </location>
</feature>
<feature type="region of interest" description="Disordered" evidence="2">
    <location>
        <begin position="1"/>
        <end position="34"/>
    </location>
</feature>
<protein>
    <submittedName>
        <fullName evidence="3">Uncharacterized protein</fullName>
    </submittedName>
</protein>
<dbReference type="EMBL" id="JARPUR010000006">
    <property type="protein sequence ID" value="KAK4873780.1"/>
    <property type="molecule type" value="Genomic_DNA"/>
</dbReference>
<evidence type="ECO:0000313" key="3">
    <source>
        <dbReference type="EMBL" id="KAK4873780.1"/>
    </source>
</evidence>
<feature type="compositionally biased region" description="Basic and acidic residues" evidence="2">
    <location>
        <begin position="1"/>
        <end position="13"/>
    </location>
</feature>
<accession>A0AAN7SNL7</accession>
<keyword evidence="1" id="KW-0175">Coiled coil</keyword>
<feature type="coiled-coil region" evidence="1">
    <location>
        <begin position="286"/>
        <end position="406"/>
    </location>
</feature>
<evidence type="ECO:0000256" key="1">
    <source>
        <dbReference type="SAM" id="Coils"/>
    </source>
</evidence>
<keyword evidence="4" id="KW-1185">Reference proteome</keyword>
<gene>
    <name evidence="3" type="ORF">RN001_013140</name>
</gene>
<dbReference type="Proteomes" id="UP001353858">
    <property type="component" value="Unassembled WGS sequence"/>
</dbReference>
<dbReference type="AlphaFoldDB" id="A0AAN7SNL7"/>
<feature type="region of interest" description="Disordered" evidence="2">
    <location>
        <begin position="54"/>
        <end position="75"/>
    </location>
</feature>
<proteinExistence type="predicted"/>
<comment type="caution">
    <text evidence="3">The sequence shown here is derived from an EMBL/GenBank/DDBJ whole genome shotgun (WGS) entry which is preliminary data.</text>
</comment>
<organism evidence="3 4">
    <name type="scientific">Aquatica leii</name>
    <dbReference type="NCBI Taxonomy" id="1421715"/>
    <lineage>
        <taxon>Eukaryota</taxon>
        <taxon>Metazoa</taxon>
        <taxon>Ecdysozoa</taxon>
        <taxon>Arthropoda</taxon>
        <taxon>Hexapoda</taxon>
        <taxon>Insecta</taxon>
        <taxon>Pterygota</taxon>
        <taxon>Neoptera</taxon>
        <taxon>Endopterygota</taxon>
        <taxon>Coleoptera</taxon>
        <taxon>Polyphaga</taxon>
        <taxon>Elateriformia</taxon>
        <taxon>Elateroidea</taxon>
        <taxon>Lampyridae</taxon>
        <taxon>Luciolinae</taxon>
        <taxon>Aquatica</taxon>
    </lineage>
</organism>
<feature type="compositionally biased region" description="Polar residues" evidence="2">
    <location>
        <begin position="64"/>
        <end position="75"/>
    </location>
</feature>
<reference evidence="4" key="1">
    <citation type="submission" date="2023-01" db="EMBL/GenBank/DDBJ databases">
        <title>Key to firefly adult light organ development and bioluminescence: homeobox transcription factors regulate luciferase expression and transportation to peroxisome.</title>
        <authorList>
            <person name="Fu X."/>
        </authorList>
    </citation>
    <scope>NUCLEOTIDE SEQUENCE [LARGE SCALE GENOMIC DNA]</scope>
</reference>
<evidence type="ECO:0000313" key="4">
    <source>
        <dbReference type="Proteomes" id="UP001353858"/>
    </source>
</evidence>
<feature type="compositionally biased region" description="Polar residues" evidence="2">
    <location>
        <begin position="14"/>
        <end position="25"/>
    </location>
</feature>